<dbReference type="RefSeq" id="WP_382423471.1">
    <property type="nucleotide sequence ID" value="NZ_JBHSCW010000011.1"/>
</dbReference>
<evidence type="ECO:0000259" key="8">
    <source>
        <dbReference type="Pfam" id="PF14850"/>
    </source>
</evidence>
<dbReference type="PIRSF" id="PIRSF000197">
    <property type="entry name" value="Bifunct_PutA"/>
    <property type="match status" value="1"/>
</dbReference>
<evidence type="ECO:0000259" key="7">
    <source>
        <dbReference type="Pfam" id="PF01619"/>
    </source>
</evidence>
<dbReference type="InterPro" id="IPR016161">
    <property type="entry name" value="Ald_DH/histidinol_DH"/>
</dbReference>
<comment type="caution">
    <text evidence="10">The sequence shown here is derived from an EMBL/GenBank/DDBJ whole genome shotgun (WGS) entry which is preliminary data.</text>
</comment>
<feature type="domain" description="Proline dehydrogenase PutA" evidence="8">
    <location>
        <begin position="67"/>
        <end position="180"/>
    </location>
</feature>
<keyword evidence="5" id="KW-0804">Transcription</keyword>
<keyword evidence="5" id="KW-0805">Transcription regulation</keyword>
<sequence>MIIDPALAEVGTLRQTLRENTHADEAETVKHLIKLAETDANTRQRIETKATNLVKAVRNSRIGQGGIDAFMHEYELSSEEGVILMCLAEAMLRVPDSYTVDKLIKDKIGSAEWDKHVGASDSLFVNASTWALMLTGRVVKLSDEKRRDVGGVLRRMIHRSGEPVIRRAVREAMRIMGRQFVMGRTIEEALERAKPIEAKGYRYSYDMLGEAARTMADADRYYESYRQAIAAIGKAGSGKSIEDSPGISVKLSALHPRYEFAHRQRVMNEIVPRLKQLCLDAKQKEIALCVDAEEADRLDISLDVIEAVSGDPDLAGWNGFGLAVQAYQKRAYILIDWLADMARRHQRRLNVRLVKGAYWDTEIKHAQELGYPGYPVFTRKVLTDVSYLACAKKLLANTDAFYPQFATHNAQTLASILEFAGENDEYEFQRLHGMGEALYEEVVGKNKQNRSCRIYAPVGSHEDLLAYLVRRLLENGANSSFVNRIQDEDLPIEEMVADPVEQARKLKRVPHPHIPLPRNIYGESRKNSAGLDLTNISVMAPLSRQMSEKAEKHWKAAPIIKGRDADGKVEDVRNPANHEEVVGQVVNATPEQALQALEIAAEAHFSWNATPADQRAACLERMADLMEENTAELMAICIKEAGKSPNDAIAEVREAVDFCRYYAMKAREDFSGALKLPGPTGEIDEYELHGRGTFLCISPWNFPLAIFTGQVSAALVAGNCVLAKPAEQTTLVAAAAVRLFHRAGIPGEVLHLVPGDGAKIGGTLVPDRRISGVAFTGSVETARLIHQTLAKREGPIVPLIAETGGQNAMLVDSTALPEQVVRDVVISSFQSAGQRCSALRILCVQEDVADKTLRMLSGAIGELSVGDPAWLSTDVGPVIDPEARDMLNGHINRMESEGRLIARAETPADADKGTFVPPVAFEIDSLKRLQGEVFGPVLHVLRYKAEKMDKLIEDINALDYGLTFGLHTRIDSTVDFVRRRIRVGNMYVNRNMIGAVVGVQPFGGEGLSGTGPKAGGPHYLHRFATERVISIDTTAAGGNASLMSMSEDLPM</sequence>
<comment type="pathway">
    <text evidence="5">Amino-acid degradation; L-proline degradation into L-glutamate; L-glutamate from L-proline: step 1/2.</text>
</comment>
<dbReference type="Gene3D" id="3.40.605.10">
    <property type="entry name" value="Aldehyde Dehydrogenase, Chain A, domain 1"/>
    <property type="match status" value="1"/>
</dbReference>
<comment type="catalytic activity">
    <reaction evidence="4 5">
        <text>L-glutamate 5-semialdehyde + NAD(+) + H2O = L-glutamate + NADH + 2 H(+)</text>
        <dbReference type="Rhea" id="RHEA:30235"/>
        <dbReference type="ChEBI" id="CHEBI:15377"/>
        <dbReference type="ChEBI" id="CHEBI:15378"/>
        <dbReference type="ChEBI" id="CHEBI:29985"/>
        <dbReference type="ChEBI" id="CHEBI:57540"/>
        <dbReference type="ChEBI" id="CHEBI:57945"/>
        <dbReference type="ChEBI" id="CHEBI:58066"/>
        <dbReference type="EC" id="1.2.1.88"/>
    </reaction>
</comment>
<dbReference type="SUPFAM" id="SSF53720">
    <property type="entry name" value="ALDH-like"/>
    <property type="match status" value="1"/>
</dbReference>
<dbReference type="InterPro" id="IPR041349">
    <property type="entry name" value="PRODH"/>
</dbReference>
<proteinExistence type="inferred from homology"/>
<gene>
    <name evidence="10" type="primary">putA</name>
    <name evidence="10" type="ORF">ACFOW6_16210</name>
</gene>
<evidence type="ECO:0000259" key="6">
    <source>
        <dbReference type="Pfam" id="PF00171"/>
    </source>
</evidence>
<evidence type="ECO:0000256" key="4">
    <source>
        <dbReference type="ARBA" id="ARBA00048142"/>
    </source>
</evidence>
<dbReference type="EMBL" id="JBHSCW010000011">
    <property type="protein sequence ID" value="MFC4353094.1"/>
    <property type="molecule type" value="Genomic_DNA"/>
</dbReference>
<evidence type="ECO:0000256" key="5">
    <source>
        <dbReference type="PIRNR" id="PIRNR000197"/>
    </source>
</evidence>
<dbReference type="EC" id="1.2.1.88" evidence="5"/>
<dbReference type="GO" id="GO:0004657">
    <property type="term" value="F:proline dehydrogenase activity"/>
    <property type="evidence" value="ECO:0007669"/>
    <property type="project" value="UniProtKB-EC"/>
</dbReference>
<dbReference type="Gene3D" id="1.20.5.550">
    <property type="entry name" value="Single Helix bin"/>
    <property type="match status" value="1"/>
</dbReference>
<dbReference type="InterPro" id="IPR029041">
    <property type="entry name" value="FAD-linked_oxidoreductase-like"/>
</dbReference>
<dbReference type="InterPro" id="IPR015590">
    <property type="entry name" value="Aldehyde_DH_dom"/>
</dbReference>
<dbReference type="PANTHER" id="PTHR42862:SF1">
    <property type="entry name" value="DELTA-1-PYRROLINE-5-CARBOXYLATE DEHYDROGENASE 2, ISOFORM A-RELATED"/>
    <property type="match status" value="1"/>
</dbReference>
<dbReference type="PANTHER" id="PTHR42862">
    <property type="entry name" value="DELTA-1-PYRROLINE-5-CARBOXYLATE DEHYDROGENASE 1, ISOFORM A-RELATED"/>
    <property type="match status" value="1"/>
</dbReference>
<dbReference type="Gene3D" id="3.40.309.10">
    <property type="entry name" value="Aldehyde Dehydrogenase, Chain A, domain 2"/>
    <property type="match status" value="1"/>
</dbReference>
<dbReference type="CDD" id="cd07125">
    <property type="entry name" value="ALDH_PutA-P5CDH"/>
    <property type="match status" value="1"/>
</dbReference>
<dbReference type="NCBIfam" id="NF008869">
    <property type="entry name" value="PRK11904.1"/>
    <property type="match status" value="1"/>
</dbReference>
<dbReference type="SUPFAM" id="SSF51730">
    <property type="entry name" value="FAD-linked oxidoreductase"/>
    <property type="match status" value="1"/>
</dbReference>
<keyword evidence="3 5" id="KW-0520">NAD</keyword>
<evidence type="ECO:0000313" key="11">
    <source>
        <dbReference type="Proteomes" id="UP001595799"/>
    </source>
</evidence>
<comment type="similarity">
    <text evidence="5">In the N-terminal section; belongs to the proline dehydrogenase family.</text>
</comment>
<dbReference type="InterPro" id="IPR024089">
    <property type="entry name" value="PRODH_PutA_dom_I/II"/>
</dbReference>
<keyword evidence="11" id="KW-1185">Reference proteome</keyword>
<comment type="similarity">
    <text evidence="5">In the C-terminal section; belongs to the aldehyde dehydrogenase family.</text>
</comment>
<evidence type="ECO:0000256" key="1">
    <source>
        <dbReference type="ARBA" id="ARBA00004786"/>
    </source>
</evidence>
<protein>
    <recommendedName>
        <fullName evidence="5">Bifunctional protein PutA</fullName>
    </recommendedName>
    <domain>
        <recommendedName>
            <fullName evidence="5">Proline dehydrogenase</fullName>
            <ecNumber evidence="5">1.5.5.2</ecNumber>
        </recommendedName>
        <alternativeName>
            <fullName evidence="5">Proline oxidase</fullName>
        </alternativeName>
    </domain>
    <domain>
        <recommendedName>
            <fullName evidence="5">Delta-1-pyrroline-5-carboxylate dehydrogenase</fullName>
            <shortName evidence="5">P5C dehydrogenase</shortName>
            <ecNumber evidence="5">1.2.1.88</ecNumber>
        </recommendedName>
        <alternativeName>
            <fullName evidence="5">L-glutamate gamma-semialdehyde dehydrogenase</fullName>
        </alternativeName>
    </domain>
</protein>
<dbReference type="InterPro" id="IPR002872">
    <property type="entry name" value="Proline_DH_dom"/>
</dbReference>
<dbReference type="Pfam" id="PF18327">
    <property type="entry name" value="PRODH"/>
    <property type="match status" value="1"/>
</dbReference>
<comment type="pathway">
    <text evidence="1 5">Amino-acid degradation; L-proline degradation into L-glutamate; L-glutamate from L-proline: step 2/2.</text>
</comment>
<reference evidence="11" key="1">
    <citation type="journal article" date="2019" name="Int. J. Syst. Evol. Microbiol.">
        <title>The Global Catalogue of Microorganisms (GCM) 10K type strain sequencing project: providing services to taxonomists for standard genome sequencing and annotation.</title>
        <authorList>
            <consortium name="The Broad Institute Genomics Platform"/>
            <consortium name="The Broad Institute Genome Sequencing Center for Infectious Disease"/>
            <person name="Wu L."/>
            <person name="Ma J."/>
        </authorList>
    </citation>
    <scope>NUCLEOTIDE SEQUENCE [LARGE SCALE GENOMIC DNA]</scope>
    <source>
        <strain evidence="11">CECT 8472</strain>
    </source>
</reference>
<keyword evidence="5" id="KW-0285">Flavoprotein</keyword>
<dbReference type="InterPro" id="IPR024082">
    <property type="entry name" value="PRODH_PutA_dom_II"/>
</dbReference>
<dbReference type="Pfam" id="PF01619">
    <property type="entry name" value="Pro_dh"/>
    <property type="match status" value="1"/>
</dbReference>
<comment type="catalytic activity">
    <reaction evidence="5">
        <text>L-proline + a quinone = (S)-1-pyrroline-5-carboxylate + a quinol + H(+)</text>
        <dbReference type="Rhea" id="RHEA:23784"/>
        <dbReference type="ChEBI" id="CHEBI:15378"/>
        <dbReference type="ChEBI" id="CHEBI:17388"/>
        <dbReference type="ChEBI" id="CHEBI:24646"/>
        <dbReference type="ChEBI" id="CHEBI:60039"/>
        <dbReference type="ChEBI" id="CHEBI:132124"/>
        <dbReference type="EC" id="1.5.5.2"/>
    </reaction>
</comment>
<keyword evidence="5" id="KW-0678">Repressor</keyword>
<keyword evidence="5" id="KW-0274">FAD</keyword>
<dbReference type="InterPro" id="IPR024090">
    <property type="entry name" value="PRODH_PutA_dom_I"/>
</dbReference>
<evidence type="ECO:0000313" key="10">
    <source>
        <dbReference type="EMBL" id="MFC4353094.1"/>
    </source>
</evidence>
<dbReference type="GO" id="GO:0003842">
    <property type="term" value="F:L-glutamate gamma-semialdehyde dehydrogenase activity"/>
    <property type="evidence" value="ECO:0007669"/>
    <property type="project" value="UniProtKB-EC"/>
</dbReference>
<feature type="domain" description="Aldehyde dehydrogenase" evidence="6">
    <location>
        <begin position="568"/>
        <end position="1025"/>
    </location>
</feature>
<dbReference type="InterPro" id="IPR016160">
    <property type="entry name" value="Ald_DH_CS_CYS"/>
</dbReference>
<dbReference type="InterPro" id="IPR050485">
    <property type="entry name" value="Proline_metab_enzyme"/>
</dbReference>
<feature type="domain" description="Proline utilization A proline dehydrogenase N-terminal" evidence="9">
    <location>
        <begin position="13"/>
        <end position="58"/>
    </location>
</feature>
<keyword evidence="5" id="KW-0238">DNA-binding</keyword>
<dbReference type="PROSITE" id="PS00070">
    <property type="entry name" value="ALDEHYDE_DEHYDR_CYS"/>
    <property type="match status" value="1"/>
</dbReference>
<dbReference type="InterPro" id="IPR005933">
    <property type="entry name" value="PutA_C"/>
</dbReference>
<evidence type="ECO:0000256" key="3">
    <source>
        <dbReference type="ARBA" id="ARBA00023027"/>
    </source>
</evidence>
<dbReference type="Pfam" id="PF00171">
    <property type="entry name" value="Aldedh"/>
    <property type="match status" value="1"/>
</dbReference>
<dbReference type="Gene3D" id="3.20.20.220">
    <property type="match status" value="1"/>
</dbReference>
<feature type="domain" description="Proline dehydrogenase" evidence="7">
    <location>
        <begin position="189"/>
        <end position="484"/>
    </location>
</feature>
<dbReference type="InterPro" id="IPR016163">
    <property type="entry name" value="Ald_DH_C"/>
</dbReference>
<dbReference type="Proteomes" id="UP001595799">
    <property type="component" value="Unassembled WGS sequence"/>
</dbReference>
<organism evidence="10 11">
    <name type="scientific">Fodinicurvata halophila</name>
    <dbReference type="NCBI Taxonomy" id="1419723"/>
    <lineage>
        <taxon>Bacteria</taxon>
        <taxon>Pseudomonadati</taxon>
        <taxon>Pseudomonadota</taxon>
        <taxon>Alphaproteobacteria</taxon>
        <taxon>Rhodospirillales</taxon>
        <taxon>Rhodovibrionaceae</taxon>
        <taxon>Fodinicurvata</taxon>
    </lineage>
</organism>
<keyword evidence="5" id="KW-0642">Proline metabolism</keyword>
<dbReference type="NCBIfam" id="TIGR01238">
    <property type="entry name" value="D1pyr5carbox3"/>
    <property type="match status" value="1"/>
</dbReference>
<dbReference type="SUPFAM" id="SSF81935">
    <property type="entry name" value="N-terminal domain of bifunctional PutA protein"/>
    <property type="match status" value="1"/>
</dbReference>
<dbReference type="InterPro" id="IPR016162">
    <property type="entry name" value="Ald_DH_N"/>
</dbReference>
<evidence type="ECO:0000256" key="2">
    <source>
        <dbReference type="ARBA" id="ARBA00023002"/>
    </source>
</evidence>
<evidence type="ECO:0000259" key="9">
    <source>
        <dbReference type="Pfam" id="PF18327"/>
    </source>
</evidence>
<dbReference type="Pfam" id="PF14850">
    <property type="entry name" value="Pro_dh-DNA_bdg"/>
    <property type="match status" value="1"/>
</dbReference>
<comment type="cofactor">
    <cofactor evidence="5">
        <name>FAD</name>
        <dbReference type="ChEBI" id="CHEBI:57692"/>
    </cofactor>
</comment>
<comment type="function">
    <text evidence="5">Oxidizes proline to glutamate for use as a carbon and nitrogen source.</text>
</comment>
<name>A0ABV8UQ02_9PROT</name>
<accession>A0ABV8UQ02</accession>
<dbReference type="InterPro" id="IPR025703">
    <property type="entry name" value="Bifunct_PutA"/>
</dbReference>
<keyword evidence="2 5" id="KW-0560">Oxidoreductase</keyword>
<dbReference type="EC" id="1.5.5.2" evidence="5"/>
<dbReference type="Gene3D" id="1.20.5.460">
    <property type="entry name" value="Single helix bin"/>
    <property type="match status" value="1"/>
</dbReference>